<dbReference type="EMBL" id="FPHJ01000023">
    <property type="protein sequence ID" value="SFV57544.1"/>
    <property type="molecule type" value="Genomic_DNA"/>
</dbReference>
<reference evidence="2" key="1">
    <citation type="submission" date="2016-10" db="EMBL/GenBank/DDBJ databases">
        <authorList>
            <person name="de Groot N.N."/>
        </authorList>
    </citation>
    <scope>NUCLEOTIDE SEQUENCE</scope>
</reference>
<keyword evidence="1" id="KW-0472">Membrane</keyword>
<keyword evidence="1" id="KW-1133">Transmembrane helix</keyword>
<protein>
    <submittedName>
        <fullName evidence="2">Uncharacterized protein</fullName>
    </submittedName>
</protein>
<dbReference type="AlphaFoldDB" id="A0A1W1BVN2"/>
<gene>
    <name evidence="2" type="ORF">MNB_SUP05-5-730</name>
</gene>
<sequence length="41" mass="4801">MKKLDKNTIDMLKESNNFIGKMYMMIAIGIAIPFIIIWLIK</sequence>
<feature type="transmembrane region" description="Helical" evidence="1">
    <location>
        <begin position="21"/>
        <end position="40"/>
    </location>
</feature>
<evidence type="ECO:0000313" key="2">
    <source>
        <dbReference type="EMBL" id="SFV57544.1"/>
    </source>
</evidence>
<proteinExistence type="predicted"/>
<keyword evidence="1" id="KW-0812">Transmembrane</keyword>
<accession>A0A1W1BVN2</accession>
<name>A0A1W1BVN2_9ZZZZ</name>
<organism evidence="2">
    <name type="scientific">hydrothermal vent metagenome</name>
    <dbReference type="NCBI Taxonomy" id="652676"/>
    <lineage>
        <taxon>unclassified sequences</taxon>
        <taxon>metagenomes</taxon>
        <taxon>ecological metagenomes</taxon>
    </lineage>
</organism>
<evidence type="ECO:0000256" key="1">
    <source>
        <dbReference type="SAM" id="Phobius"/>
    </source>
</evidence>